<protein>
    <submittedName>
        <fullName evidence="2">Uncharacterized protein</fullName>
    </submittedName>
</protein>
<sequence>MILTNPVFWLAALGLHYANAHPGTLALEKRAQPIDAKIIHVFNSGKMCPSGTQLGQANMSNNVGTVNVKCSYESHSYDATIALYPGRLTGNCCYVPDQDVFLFVQDQRTEPLTNFELDSAQCCNEASGETPTAFIRETPGARCSYGSLSHSFPSDFNQDLVTKCCWSAKKNEWTVHLTERQKHKYFSVPLTQKIKTMDIERADFYKSYMELTVSVTWAIPVVGGSKTNRQTIRFDYGKDISNNSITRVEHHLGWYAVTTTTKIGADGTPEFLLHWDSWLFAIDIGRHVSTEKGTNKIDIPANSQGEIKQFLLEKATVC</sequence>
<dbReference type="GeneID" id="9229999"/>
<dbReference type="eggNOG" id="ENOG502RNW2">
    <property type="taxonomic scope" value="Eukaryota"/>
</dbReference>
<gene>
    <name evidence="2" type="ORF">MCYG_04621</name>
</gene>
<evidence type="ECO:0000313" key="2">
    <source>
        <dbReference type="EMBL" id="EEQ31802.1"/>
    </source>
</evidence>
<feature type="chain" id="PRO_5002951561" evidence="1">
    <location>
        <begin position="21"/>
        <end position="318"/>
    </location>
</feature>
<keyword evidence="3" id="KW-1185">Reference proteome</keyword>
<evidence type="ECO:0000256" key="1">
    <source>
        <dbReference type="SAM" id="SignalP"/>
    </source>
</evidence>
<proteinExistence type="predicted"/>
<dbReference type="OrthoDB" id="4171214at2759"/>
<dbReference type="HOGENOM" id="CLU_894215_0_0_1"/>
<name>C5FNU9_ARTOC</name>
<keyword evidence="1" id="KW-0732">Signal</keyword>
<reference evidence="3" key="1">
    <citation type="journal article" date="2012" name="MBio">
        <title>Comparative genome analysis of Trichophyton rubrum and related dermatophytes reveals candidate genes involved in infection.</title>
        <authorList>
            <person name="Martinez D.A."/>
            <person name="Oliver B.G."/>
            <person name="Graeser Y."/>
            <person name="Goldberg J.M."/>
            <person name="Li W."/>
            <person name="Martinez-Rossi N.M."/>
            <person name="Monod M."/>
            <person name="Shelest E."/>
            <person name="Barton R.C."/>
            <person name="Birch E."/>
            <person name="Brakhage A.A."/>
            <person name="Chen Z."/>
            <person name="Gurr S.J."/>
            <person name="Heiman D."/>
            <person name="Heitman J."/>
            <person name="Kosti I."/>
            <person name="Rossi A."/>
            <person name="Saif S."/>
            <person name="Samalova M."/>
            <person name="Saunders C.W."/>
            <person name="Shea T."/>
            <person name="Summerbell R.C."/>
            <person name="Xu J."/>
            <person name="Young S."/>
            <person name="Zeng Q."/>
            <person name="Birren B.W."/>
            <person name="Cuomo C.A."/>
            <person name="White T.C."/>
        </authorList>
    </citation>
    <scope>NUCLEOTIDE SEQUENCE [LARGE SCALE GENOMIC DNA]</scope>
    <source>
        <strain evidence="3">ATCC MYA-4605 / CBS 113480</strain>
    </source>
</reference>
<dbReference type="EMBL" id="DS995704">
    <property type="protein sequence ID" value="EEQ31802.1"/>
    <property type="molecule type" value="Genomic_DNA"/>
</dbReference>
<dbReference type="Proteomes" id="UP000002035">
    <property type="component" value="Unassembled WGS sequence"/>
</dbReference>
<evidence type="ECO:0000313" key="3">
    <source>
        <dbReference type="Proteomes" id="UP000002035"/>
    </source>
</evidence>
<organism evidence="2 3">
    <name type="scientific">Arthroderma otae (strain ATCC MYA-4605 / CBS 113480)</name>
    <name type="common">Microsporum canis</name>
    <dbReference type="NCBI Taxonomy" id="554155"/>
    <lineage>
        <taxon>Eukaryota</taxon>
        <taxon>Fungi</taxon>
        <taxon>Dikarya</taxon>
        <taxon>Ascomycota</taxon>
        <taxon>Pezizomycotina</taxon>
        <taxon>Eurotiomycetes</taxon>
        <taxon>Eurotiomycetidae</taxon>
        <taxon>Onygenales</taxon>
        <taxon>Arthrodermataceae</taxon>
        <taxon>Microsporum</taxon>
    </lineage>
</organism>
<dbReference type="AlphaFoldDB" id="C5FNU9"/>
<dbReference type="OMA" id="VQDQRTE"/>
<dbReference type="RefSeq" id="XP_002846884.1">
    <property type="nucleotide sequence ID" value="XM_002846838.1"/>
</dbReference>
<feature type="signal peptide" evidence="1">
    <location>
        <begin position="1"/>
        <end position="20"/>
    </location>
</feature>
<accession>C5FNU9</accession>
<dbReference type="VEuPathDB" id="FungiDB:MCYG_04621"/>